<dbReference type="SUPFAM" id="SSF48452">
    <property type="entry name" value="TPR-like"/>
    <property type="match status" value="1"/>
</dbReference>
<dbReference type="CDD" id="cd08977">
    <property type="entry name" value="SusD"/>
    <property type="match status" value="1"/>
</dbReference>
<evidence type="ECO:0000256" key="5">
    <source>
        <dbReference type="ARBA" id="ARBA00023237"/>
    </source>
</evidence>
<dbReference type="AlphaFoldDB" id="A0A1I6SCF7"/>
<dbReference type="Proteomes" id="UP000198785">
    <property type="component" value="Unassembled WGS sequence"/>
</dbReference>
<evidence type="ECO:0000256" key="2">
    <source>
        <dbReference type="ARBA" id="ARBA00006275"/>
    </source>
</evidence>
<comment type="subcellular location">
    <subcellularLocation>
        <location evidence="1">Cell outer membrane</location>
    </subcellularLocation>
</comment>
<dbReference type="InterPro" id="IPR012944">
    <property type="entry name" value="SusD_RagB_dom"/>
</dbReference>
<proteinExistence type="inferred from homology"/>
<feature type="domain" description="RagB/SusD" evidence="6">
    <location>
        <begin position="373"/>
        <end position="449"/>
    </location>
</feature>
<dbReference type="Pfam" id="PF14322">
    <property type="entry name" value="SusD-like_3"/>
    <property type="match status" value="1"/>
</dbReference>
<evidence type="ECO:0000259" key="7">
    <source>
        <dbReference type="Pfam" id="PF14322"/>
    </source>
</evidence>
<evidence type="ECO:0000259" key="6">
    <source>
        <dbReference type="Pfam" id="PF07980"/>
    </source>
</evidence>
<feature type="domain" description="SusD-like N-terminal" evidence="7">
    <location>
        <begin position="44"/>
        <end position="237"/>
    </location>
</feature>
<evidence type="ECO:0000313" key="8">
    <source>
        <dbReference type="EMBL" id="SFS74641.1"/>
    </source>
</evidence>
<dbReference type="Pfam" id="PF07980">
    <property type="entry name" value="SusD_RagB"/>
    <property type="match status" value="1"/>
</dbReference>
<keyword evidence="3" id="KW-0732">Signal</keyword>
<organism evidence="8 9">
    <name type="scientific">Sphingobacterium wenxiniae</name>
    <dbReference type="NCBI Taxonomy" id="683125"/>
    <lineage>
        <taxon>Bacteria</taxon>
        <taxon>Pseudomonadati</taxon>
        <taxon>Bacteroidota</taxon>
        <taxon>Sphingobacteriia</taxon>
        <taxon>Sphingobacteriales</taxon>
        <taxon>Sphingobacteriaceae</taxon>
        <taxon>Sphingobacterium</taxon>
    </lineage>
</organism>
<keyword evidence="4" id="KW-0472">Membrane</keyword>
<keyword evidence="5" id="KW-0998">Cell outer membrane</keyword>
<keyword evidence="9" id="KW-1185">Reference proteome</keyword>
<accession>A0A1I6SCF7</accession>
<name>A0A1I6SCF7_9SPHI</name>
<dbReference type="GO" id="GO:0009279">
    <property type="term" value="C:cell outer membrane"/>
    <property type="evidence" value="ECO:0007669"/>
    <property type="project" value="UniProtKB-SubCell"/>
</dbReference>
<dbReference type="OrthoDB" id="9792139at2"/>
<dbReference type="InterPro" id="IPR033985">
    <property type="entry name" value="SusD-like_N"/>
</dbReference>
<dbReference type="PROSITE" id="PS51257">
    <property type="entry name" value="PROKAR_LIPOPROTEIN"/>
    <property type="match status" value="1"/>
</dbReference>
<dbReference type="RefSeq" id="WP_093364908.1">
    <property type="nucleotide sequence ID" value="NZ_FOZZ01000004.1"/>
</dbReference>
<gene>
    <name evidence="8" type="ORF">SAMN05660206_104220</name>
</gene>
<dbReference type="STRING" id="683125.SAMN05660206_104220"/>
<protein>
    <submittedName>
        <fullName evidence="8">SusD family protein</fullName>
    </submittedName>
</protein>
<dbReference type="Gene3D" id="1.25.40.390">
    <property type="match status" value="1"/>
</dbReference>
<comment type="similarity">
    <text evidence="2">Belongs to the SusD family.</text>
</comment>
<evidence type="ECO:0000256" key="3">
    <source>
        <dbReference type="ARBA" id="ARBA00022729"/>
    </source>
</evidence>
<evidence type="ECO:0000256" key="1">
    <source>
        <dbReference type="ARBA" id="ARBA00004442"/>
    </source>
</evidence>
<sequence length="490" mass="54186">MKKRFYIIPLLLFVITSCDYDDKLNPVPSTLVSEITAFENVGRINNQVNGLYATFKGGGFWGSQYIYYSESRAGNFVATNLNPTRGGLSYQMSVDASTGDVDNVWTQGYQIINACNLFIERLAINGEELLGANVYQNYMAEARFLRGITYYYLLHLYAQPYLKDDGASPGLPLRLEANTGLKDYNMPRSTVKQIYEFVIQELDFAEQNLPNSYSSALSNTTRAHKNTAIAMKTNVYLAMGNYAAVIRESDKLVPNSSPYKATTGVANQLESNVLNVFSAPYTSNESIFSMPFSSNDVPGTSLGNAYLPDGANASGLGAAGTGDYYLLESGVVADPDWKTTDTRRNFVFATPAGTAAGRLWCVKYKMGTPFADYIPVIRYAQVMLNLAEALAQQNGTDARAIQLLNAVRNRSDQTTTFSPTTKAELLDLIFRERNIEFFGEGIRNIDLVRQLKPIPAKSPRGGSPVPEVKPTDPNYIWPLPTSETLYNKDL</sequence>
<evidence type="ECO:0000313" key="9">
    <source>
        <dbReference type="Proteomes" id="UP000198785"/>
    </source>
</evidence>
<reference evidence="8 9" key="1">
    <citation type="submission" date="2016-10" db="EMBL/GenBank/DDBJ databases">
        <authorList>
            <person name="de Groot N.N."/>
        </authorList>
    </citation>
    <scope>NUCLEOTIDE SEQUENCE [LARGE SCALE GENOMIC DNA]</scope>
    <source>
        <strain evidence="8 9">DSM 22789</strain>
    </source>
</reference>
<dbReference type="EMBL" id="FOZZ01000004">
    <property type="protein sequence ID" value="SFS74641.1"/>
    <property type="molecule type" value="Genomic_DNA"/>
</dbReference>
<dbReference type="InterPro" id="IPR011990">
    <property type="entry name" value="TPR-like_helical_dom_sf"/>
</dbReference>
<evidence type="ECO:0000256" key="4">
    <source>
        <dbReference type="ARBA" id="ARBA00023136"/>
    </source>
</evidence>